<comment type="subcellular location">
    <subcellularLocation>
        <location evidence="3">Endoplasmic reticulum lumen</location>
    </subcellularLocation>
</comment>
<dbReference type="Gene3D" id="1.25.40.10">
    <property type="entry name" value="Tetratricopeptide repeat domain"/>
    <property type="match status" value="1"/>
</dbReference>
<keyword evidence="11" id="KW-0408">Iron</keyword>
<keyword evidence="13" id="KW-0175">Coiled coil</keyword>
<dbReference type="Gene3D" id="6.10.140.1460">
    <property type="match status" value="1"/>
</dbReference>
<dbReference type="Pfam" id="PF23558">
    <property type="entry name" value="TPR_P4H"/>
    <property type="match status" value="1"/>
</dbReference>
<organism evidence="18 20">
    <name type="scientific">Dracunculus medinensis</name>
    <name type="common">Guinea worm</name>
    <dbReference type="NCBI Taxonomy" id="318479"/>
    <lineage>
        <taxon>Eukaryota</taxon>
        <taxon>Metazoa</taxon>
        <taxon>Ecdysozoa</taxon>
        <taxon>Nematoda</taxon>
        <taxon>Chromadorea</taxon>
        <taxon>Rhabditida</taxon>
        <taxon>Spirurina</taxon>
        <taxon>Dracunculoidea</taxon>
        <taxon>Dracunculidae</taxon>
        <taxon>Dracunculus</taxon>
    </lineage>
</organism>
<dbReference type="EC" id="1.14.11.2" evidence="5"/>
<dbReference type="InterPro" id="IPR013547">
    <property type="entry name" value="P4H_N"/>
</dbReference>
<evidence type="ECO:0000256" key="10">
    <source>
        <dbReference type="ARBA" id="ARBA00023002"/>
    </source>
</evidence>
<dbReference type="FunFam" id="2.60.120.620:FF:000001">
    <property type="entry name" value="Prolyl 4-hydroxylase subunit alpha 2"/>
    <property type="match status" value="1"/>
</dbReference>
<feature type="transmembrane region" description="Helical" evidence="14">
    <location>
        <begin position="448"/>
        <end position="465"/>
    </location>
</feature>
<dbReference type="PROSITE" id="PS51471">
    <property type="entry name" value="FE2OG_OXY"/>
    <property type="match status" value="1"/>
</dbReference>
<comment type="similarity">
    <text evidence="4">Belongs to the P4HA family.</text>
</comment>
<feature type="chain" id="PRO_5041047423" description="procollagen-proline 4-dioxygenase" evidence="15">
    <location>
        <begin position="18"/>
        <end position="566"/>
    </location>
</feature>
<comment type="cofactor">
    <cofactor evidence="1">
        <name>L-ascorbate</name>
        <dbReference type="ChEBI" id="CHEBI:38290"/>
    </cofactor>
</comment>
<dbReference type="Proteomes" id="UP000274756">
    <property type="component" value="Unassembled WGS sequence"/>
</dbReference>
<dbReference type="InterPro" id="IPR006620">
    <property type="entry name" value="Pro_4_hyd_alph"/>
</dbReference>
<feature type="signal peptide" evidence="15">
    <location>
        <begin position="1"/>
        <end position="17"/>
    </location>
</feature>
<dbReference type="Gene3D" id="2.60.120.620">
    <property type="entry name" value="q2cbj1_9rhob like domain"/>
    <property type="match status" value="1"/>
</dbReference>
<dbReference type="FunFam" id="1.25.40.10:FF:000006">
    <property type="entry name" value="Prolyl 4-hydroxylase subunit alpha 2"/>
    <property type="match status" value="1"/>
</dbReference>
<evidence type="ECO:0000256" key="4">
    <source>
        <dbReference type="ARBA" id="ARBA00006511"/>
    </source>
</evidence>
<feature type="domain" description="Fe2OG dioxygenase" evidence="16">
    <location>
        <begin position="409"/>
        <end position="529"/>
    </location>
</feature>
<keyword evidence="7" id="KW-0256">Endoplasmic reticulum</keyword>
<accession>A0A158Q2N6</accession>
<dbReference type="InterPro" id="IPR005123">
    <property type="entry name" value="Oxoglu/Fe-dep_dioxygenase_dom"/>
</dbReference>
<dbReference type="InterPro" id="IPR059068">
    <property type="entry name" value="TPR_P4H"/>
</dbReference>
<evidence type="ECO:0000256" key="9">
    <source>
        <dbReference type="ARBA" id="ARBA00022964"/>
    </source>
</evidence>
<evidence type="ECO:0000256" key="7">
    <source>
        <dbReference type="ARBA" id="ARBA00022824"/>
    </source>
</evidence>
<dbReference type="PANTHER" id="PTHR10869:SF244">
    <property type="entry name" value="PROLYL 4-HYDROXYLASE SUBUNIT ALPHA-2"/>
    <property type="match status" value="1"/>
</dbReference>
<dbReference type="AlphaFoldDB" id="A0A158Q2N6"/>
<evidence type="ECO:0000313" key="19">
    <source>
        <dbReference type="Proteomes" id="UP000274756"/>
    </source>
</evidence>
<evidence type="ECO:0000256" key="1">
    <source>
        <dbReference type="ARBA" id="ARBA00001961"/>
    </source>
</evidence>
<keyword evidence="8" id="KW-0847">Vitamin C</keyword>
<evidence type="ECO:0000256" key="8">
    <source>
        <dbReference type="ARBA" id="ARBA00022896"/>
    </source>
</evidence>
<dbReference type="Pfam" id="PF08336">
    <property type="entry name" value="P4Ha_N"/>
    <property type="match status" value="1"/>
</dbReference>
<evidence type="ECO:0000256" key="6">
    <source>
        <dbReference type="ARBA" id="ARBA00022723"/>
    </source>
</evidence>
<evidence type="ECO:0000256" key="15">
    <source>
        <dbReference type="SAM" id="SignalP"/>
    </source>
</evidence>
<keyword evidence="12" id="KW-0325">Glycoprotein</keyword>
<keyword evidence="6" id="KW-0479">Metal-binding</keyword>
<dbReference type="STRING" id="318479.A0A158Q2N6"/>
<dbReference type="GO" id="GO:0005506">
    <property type="term" value="F:iron ion binding"/>
    <property type="evidence" value="ECO:0007669"/>
    <property type="project" value="InterPro"/>
</dbReference>
<reference evidence="20" key="1">
    <citation type="submission" date="2016-04" db="UniProtKB">
        <authorList>
            <consortium name="WormBaseParasite"/>
        </authorList>
    </citation>
    <scope>IDENTIFICATION</scope>
</reference>
<dbReference type="InterPro" id="IPR045054">
    <property type="entry name" value="P4HA-like"/>
</dbReference>
<dbReference type="InterPro" id="IPR044862">
    <property type="entry name" value="Pro_4_hyd_alph_FE2OG_OXY"/>
</dbReference>
<keyword evidence="14" id="KW-1133">Transmembrane helix</keyword>
<evidence type="ECO:0000313" key="18">
    <source>
        <dbReference type="Proteomes" id="UP000038040"/>
    </source>
</evidence>
<keyword evidence="19" id="KW-1185">Reference proteome</keyword>
<sequence length="566" mass="65435">MKFLLIYLFILPSSTQAELFTSIAHLKSLIDVHKEIPEIIESYIKIEENRLQTLQRLIESHRNKNKQMSSDGTNSLRNPIRAFSLIKHLVSDWSVIENLMKQNVADEFLRNLAESRMKQQIKHPTDEDLSGAAAAIFRLQDVYRLSTKDLANGKIYNIDSNQTLSAKDCFLIGRAAYVAEDYYHTVLWMQEAYDKIKKENDPSHEDLQDIIEHLSFSLFKQGNVKRALLLAEELLETAPNHQRAASNIKWYENTLREEGFKPNEFRRNIPPVVNRREDDLVESNKERDIYEALCRNEVPVSIKELSKLYCYYKQDRPYLLLAPFKVEIMRFNPLAVIFRNVISDEEIDIIQEMAQPLLKRATVQNSVTGQLETASYRISKSTWLKSSDHEVVERINRRTDFMTNLEQETAEELQIANYGLGGHYDPHFDFARKEETRSFETLGTGNRIATVLFYVVLLFTFIVFIKMSEPEIGGATVFTSLRTTVLPSKNDALFWYNLIRSGEGDLRTRHAACPVLVGDKWVANKWIHEAGQEFRRPCGLRTFDQEKYVGDLGGPEPENHANISPF</sequence>
<reference evidence="17 19" key="2">
    <citation type="submission" date="2018-11" db="EMBL/GenBank/DDBJ databases">
        <authorList>
            <consortium name="Pathogen Informatics"/>
        </authorList>
    </citation>
    <scope>NUCLEOTIDE SEQUENCE [LARGE SCALE GENOMIC DNA]</scope>
</reference>
<evidence type="ECO:0000256" key="11">
    <source>
        <dbReference type="ARBA" id="ARBA00023004"/>
    </source>
</evidence>
<dbReference type="SUPFAM" id="SSF48452">
    <property type="entry name" value="TPR-like"/>
    <property type="match status" value="1"/>
</dbReference>
<dbReference type="OrthoDB" id="420380at2759"/>
<dbReference type="GO" id="GO:0005788">
    <property type="term" value="C:endoplasmic reticulum lumen"/>
    <property type="evidence" value="ECO:0007669"/>
    <property type="project" value="UniProtKB-SubCell"/>
</dbReference>
<evidence type="ECO:0000256" key="3">
    <source>
        <dbReference type="ARBA" id="ARBA00004319"/>
    </source>
</evidence>
<feature type="coiled-coil region" evidence="13">
    <location>
        <begin position="44"/>
        <end position="71"/>
    </location>
</feature>
<evidence type="ECO:0000256" key="14">
    <source>
        <dbReference type="SAM" id="Phobius"/>
    </source>
</evidence>
<comment type="function">
    <text evidence="2">Catalyzes the post-translational formation of 4-hydroxyproline in -Xaa-Pro-Gly- sequences in collagens and other proteins.</text>
</comment>
<dbReference type="WBParaSite" id="DME_0000051101-mRNA-1">
    <property type="protein sequence ID" value="DME_0000051101-mRNA-1"/>
    <property type="gene ID" value="DME_0000051101"/>
</dbReference>
<dbReference type="PANTHER" id="PTHR10869">
    <property type="entry name" value="PROLYL 4-HYDROXYLASE ALPHA SUBUNIT"/>
    <property type="match status" value="1"/>
</dbReference>
<evidence type="ECO:0000313" key="20">
    <source>
        <dbReference type="WBParaSite" id="DME_0000051101-mRNA-1"/>
    </source>
</evidence>
<dbReference type="SMART" id="SM00702">
    <property type="entry name" value="P4Hc"/>
    <property type="match status" value="1"/>
</dbReference>
<name>A0A158Q2N6_DRAME</name>
<dbReference type="EMBL" id="UYYG01001151">
    <property type="protein sequence ID" value="VDN54898.1"/>
    <property type="molecule type" value="Genomic_DNA"/>
</dbReference>
<keyword evidence="14" id="KW-0472">Membrane</keyword>
<dbReference type="Proteomes" id="UP000038040">
    <property type="component" value="Unplaced"/>
</dbReference>
<proteinExistence type="inferred from homology"/>
<dbReference type="GO" id="GO:0031418">
    <property type="term" value="F:L-ascorbic acid binding"/>
    <property type="evidence" value="ECO:0007669"/>
    <property type="project" value="UniProtKB-KW"/>
</dbReference>
<protein>
    <recommendedName>
        <fullName evidence="5">procollagen-proline 4-dioxygenase</fullName>
        <ecNumber evidence="5">1.14.11.2</ecNumber>
    </recommendedName>
</protein>
<keyword evidence="14" id="KW-0812">Transmembrane</keyword>
<evidence type="ECO:0000313" key="17">
    <source>
        <dbReference type="EMBL" id="VDN54898.1"/>
    </source>
</evidence>
<evidence type="ECO:0000256" key="12">
    <source>
        <dbReference type="ARBA" id="ARBA00023180"/>
    </source>
</evidence>
<dbReference type="InterPro" id="IPR011990">
    <property type="entry name" value="TPR-like_helical_dom_sf"/>
</dbReference>
<dbReference type="GO" id="GO:0004656">
    <property type="term" value="F:procollagen-proline 4-dioxygenase activity"/>
    <property type="evidence" value="ECO:0007669"/>
    <property type="project" value="UniProtKB-EC"/>
</dbReference>
<keyword evidence="15" id="KW-0732">Signal</keyword>
<evidence type="ECO:0000256" key="2">
    <source>
        <dbReference type="ARBA" id="ARBA00002035"/>
    </source>
</evidence>
<evidence type="ECO:0000256" key="5">
    <source>
        <dbReference type="ARBA" id="ARBA00012269"/>
    </source>
</evidence>
<evidence type="ECO:0000259" key="16">
    <source>
        <dbReference type="PROSITE" id="PS51471"/>
    </source>
</evidence>
<gene>
    <name evidence="17" type="ORF">DME_LOCUS4871</name>
</gene>
<evidence type="ECO:0000256" key="13">
    <source>
        <dbReference type="SAM" id="Coils"/>
    </source>
</evidence>
<keyword evidence="9" id="KW-0223">Dioxygenase</keyword>
<dbReference type="Pfam" id="PF13640">
    <property type="entry name" value="2OG-FeII_Oxy_3"/>
    <property type="match status" value="1"/>
</dbReference>
<keyword evidence="10" id="KW-0560">Oxidoreductase</keyword>